<feature type="region of interest" description="Disordered" evidence="1">
    <location>
        <begin position="1"/>
        <end position="23"/>
    </location>
</feature>
<dbReference type="EMBL" id="CP039348">
    <property type="protein sequence ID" value="QCD89717.1"/>
    <property type="molecule type" value="Genomic_DNA"/>
</dbReference>
<gene>
    <name evidence="2" type="ORF">DEO72_LG4g663</name>
</gene>
<reference evidence="2 3" key="1">
    <citation type="submission" date="2019-04" db="EMBL/GenBank/DDBJ databases">
        <title>An improved genome assembly and genetic linkage map for asparagus bean, Vigna unguiculata ssp. sesquipedialis.</title>
        <authorList>
            <person name="Xia Q."/>
            <person name="Zhang R."/>
            <person name="Dong Y."/>
        </authorList>
    </citation>
    <scope>NUCLEOTIDE SEQUENCE [LARGE SCALE GENOMIC DNA]</scope>
    <source>
        <tissue evidence="2">Leaf</tissue>
    </source>
</reference>
<accession>A0A4D6LMB5</accession>
<protein>
    <submittedName>
        <fullName evidence="2">Uncharacterized protein</fullName>
    </submittedName>
</protein>
<dbReference type="Proteomes" id="UP000501690">
    <property type="component" value="Linkage Group LG4"/>
</dbReference>
<keyword evidence="3" id="KW-1185">Reference proteome</keyword>
<evidence type="ECO:0000313" key="3">
    <source>
        <dbReference type="Proteomes" id="UP000501690"/>
    </source>
</evidence>
<proteinExistence type="predicted"/>
<sequence length="124" mass="13633">MEKNINPYTSLAQAKDPHSSKRGLSLKLHVLTEARLPTKRTVVFASSHLGETSSHGVFQPIIQQPTKNMEKNINPYTSLAQAKDPHSSKRGLSLKLHVLTEARLPTKRTVVFASSHLGETSSHG</sequence>
<dbReference type="AlphaFoldDB" id="A0A4D6LMB5"/>
<evidence type="ECO:0000256" key="1">
    <source>
        <dbReference type="SAM" id="MobiDB-lite"/>
    </source>
</evidence>
<name>A0A4D6LMB5_VIGUN</name>
<evidence type="ECO:0000313" key="2">
    <source>
        <dbReference type="EMBL" id="QCD89717.1"/>
    </source>
</evidence>
<feature type="compositionally biased region" description="Polar residues" evidence="1">
    <location>
        <begin position="1"/>
        <end position="12"/>
    </location>
</feature>
<organism evidence="2 3">
    <name type="scientific">Vigna unguiculata</name>
    <name type="common">Cowpea</name>
    <dbReference type="NCBI Taxonomy" id="3917"/>
    <lineage>
        <taxon>Eukaryota</taxon>
        <taxon>Viridiplantae</taxon>
        <taxon>Streptophyta</taxon>
        <taxon>Embryophyta</taxon>
        <taxon>Tracheophyta</taxon>
        <taxon>Spermatophyta</taxon>
        <taxon>Magnoliopsida</taxon>
        <taxon>eudicotyledons</taxon>
        <taxon>Gunneridae</taxon>
        <taxon>Pentapetalae</taxon>
        <taxon>rosids</taxon>
        <taxon>fabids</taxon>
        <taxon>Fabales</taxon>
        <taxon>Fabaceae</taxon>
        <taxon>Papilionoideae</taxon>
        <taxon>50 kb inversion clade</taxon>
        <taxon>NPAAA clade</taxon>
        <taxon>indigoferoid/millettioid clade</taxon>
        <taxon>Phaseoleae</taxon>
        <taxon>Vigna</taxon>
    </lineage>
</organism>